<accession>A0A6I3KAP1</accession>
<comment type="caution">
    <text evidence="1">The sequence shown here is derived from an EMBL/GenBank/DDBJ whole genome shotgun (WGS) entry which is preliminary data.</text>
</comment>
<proteinExistence type="predicted"/>
<gene>
    <name evidence="1" type="ORF">FME68_04435</name>
</gene>
<reference evidence="1 2" key="1">
    <citation type="submission" date="2019-07" db="EMBL/GenBank/DDBJ databases">
        <title>Draft genome of C. aurimucosum strain 332.</title>
        <authorList>
            <person name="Pacheco L.G.C."/>
            <person name="Aguiar E.R.G.R."/>
            <person name="Barberis C.M."/>
            <person name="Almuzara M.N."/>
            <person name="Traglia G.M."/>
            <person name="Santos C.S."/>
            <person name="Vay C.A."/>
            <person name="Rocha D.J.P.G."/>
        </authorList>
    </citation>
    <scope>NUCLEOTIDE SEQUENCE [LARGE SCALE GENOMIC DNA]</scope>
    <source>
        <strain evidence="1 2">332</strain>
    </source>
</reference>
<dbReference type="EMBL" id="VIOG01000004">
    <property type="protein sequence ID" value="MTD91140.1"/>
    <property type="molecule type" value="Genomic_DNA"/>
</dbReference>
<evidence type="ECO:0000313" key="1">
    <source>
        <dbReference type="EMBL" id="MTD91140.1"/>
    </source>
</evidence>
<dbReference type="Proteomes" id="UP000432568">
    <property type="component" value="Unassembled WGS sequence"/>
</dbReference>
<sequence>MNSPSQMPMHINPIAPIYPPRSRLDDLIDQATTTMQAYLAAGLTEDTALALTDITLDRFDQGAQP</sequence>
<organism evidence="1 2">
    <name type="scientific">Corynebacterium aurimucosum</name>
    <dbReference type="NCBI Taxonomy" id="169292"/>
    <lineage>
        <taxon>Bacteria</taxon>
        <taxon>Bacillati</taxon>
        <taxon>Actinomycetota</taxon>
        <taxon>Actinomycetes</taxon>
        <taxon>Mycobacteriales</taxon>
        <taxon>Corynebacteriaceae</taxon>
        <taxon>Corynebacterium</taxon>
    </lineage>
</organism>
<evidence type="ECO:0000313" key="2">
    <source>
        <dbReference type="Proteomes" id="UP000432568"/>
    </source>
</evidence>
<name>A0A6I3KAP1_9CORY</name>
<dbReference type="AlphaFoldDB" id="A0A6I3KAP1"/>
<protein>
    <submittedName>
        <fullName evidence="1">YjbH domain-containing protein</fullName>
    </submittedName>
</protein>